<evidence type="ECO:0000313" key="1">
    <source>
        <dbReference type="EMBL" id="KAK3581165.1"/>
    </source>
</evidence>
<reference evidence="1" key="3">
    <citation type="submission" date="2023-05" db="EMBL/GenBank/DDBJ databases">
        <authorList>
            <person name="Smith C.H."/>
        </authorList>
    </citation>
    <scope>NUCLEOTIDE SEQUENCE</scope>
    <source>
        <strain evidence="1">CHS0354</strain>
        <tissue evidence="1">Mantle</tissue>
    </source>
</reference>
<name>A0AAE0RX65_9BIVA</name>
<organism evidence="1 2">
    <name type="scientific">Potamilus streckersoni</name>
    <dbReference type="NCBI Taxonomy" id="2493646"/>
    <lineage>
        <taxon>Eukaryota</taxon>
        <taxon>Metazoa</taxon>
        <taxon>Spiralia</taxon>
        <taxon>Lophotrochozoa</taxon>
        <taxon>Mollusca</taxon>
        <taxon>Bivalvia</taxon>
        <taxon>Autobranchia</taxon>
        <taxon>Heteroconchia</taxon>
        <taxon>Palaeoheterodonta</taxon>
        <taxon>Unionida</taxon>
        <taxon>Unionoidea</taxon>
        <taxon>Unionidae</taxon>
        <taxon>Ambleminae</taxon>
        <taxon>Lampsilini</taxon>
        <taxon>Potamilus</taxon>
    </lineage>
</organism>
<protein>
    <submittedName>
        <fullName evidence="1">Uncharacterized protein</fullName>
    </submittedName>
</protein>
<reference evidence="1" key="1">
    <citation type="journal article" date="2021" name="Genome Biol. Evol.">
        <title>A High-Quality Reference Genome for a Parasitic Bivalve with Doubly Uniparental Inheritance (Bivalvia: Unionida).</title>
        <authorList>
            <person name="Smith C.H."/>
        </authorList>
    </citation>
    <scope>NUCLEOTIDE SEQUENCE</scope>
    <source>
        <strain evidence="1">CHS0354</strain>
    </source>
</reference>
<sequence>MKIDLQRKEPQIARCIISSKYVRNVNLSDERDVLHSEQGEQRCRSVQISRCGVRLLRRILRIKEDVCNNINYYIDCNSRSLPQPDTIDIDAWLFNQSDMRGCVKKRTPVPVEQYRNRLSSVHDPSCCSEGINKCTMKIFQEFAEYPRNCSKIETYGHCMEEVTKQCFRDILFDLNLPFIISRLKNTCRRAHRMR</sequence>
<reference evidence="1" key="2">
    <citation type="journal article" date="2021" name="Genome Biol. Evol.">
        <title>Developing a high-quality reference genome for a parasitic bivalve with doubly uniparental inheritance (Bivalvia: Unionida).</title>
        <authorList>
            <person name="Smith C.H."/>
        </authorList>
    </citation>
    <scope>NUCLEOTIDE SEQUENCE</scope>
    <source>
        <strain evidence="1">CHS0354</strain>
        <tissue evidence="1">Mantle</tissue>
    </source>
</reference>
<comment type="caution">
    <text evidence="1">The sequence shown here is derived from an EMBL/GenBank/DDBJ whole genome shotgun (WGS) entry which is preliminary data.</text>
</comment>
<evidence type="ECO:0000313" key="2">
    <source>
        <dbReference type="Proteomes" id="UP001195483"/>
    </source>
</evidence>
<proteinExistence type="predicted"/>
<keyword evidence="2" id="KW-1185">Reference proteome</keyword>
<dbReference type="EMBL" id="JAEAOA010001462">
    <property type="protein sequence ID" value="KAK3581165.1"/>
    <property type="molecule type" value="Genomic_DNA"/>
</dbReference>
<accession>A0AAE0RX65</accession>
<dbReference type="Proteomes" id="UP001195483">
    <property type="component" value="Unassembled WGS sequence"/>
</dbReference>
<gene>
    <name evidence="1" type="ORF">CHS0354_024698</name>
</gene>
<dbReference type="AlphaFoldDB" id="A0AAE0RX65"/>